<protein>
    <recommendedName>
        <fullName evidence="4">Myb/SANT-like domain-containing protein</fullName>
    </recommendedName>
</protein>
<keyword evidence="3" id="KW-1185">Reference proteome</keyword>
<proteinExistence type="predicted"/>
<dbReference type="EMBL" id="WHWC01000005">
    <property type="protein sequence ID" value="KAG8383148.1"/>
    <property type="molecule type" value="Genomic_DNA"/>
</dbReference>
<comment type="caution">
    <text evidence="2">The sequence shown here is derived from an EMBL/GenBank/DDBJ whole genome shotgun (WGS) entry which is preliminary data.</text>
</comment>
<gene>
    <name evidence="2" type="ORF">BUALT_Bualt05G0154500</name>
</gene>
<name>A0AAV6XKY1_9LAMI</name>
<reference evidence="2" key="1">
    <citation type="submission" date="2019-10" db="EMBL/GenBank/DDBJ databases">
        <authorList>
            <person name="Zhang R."/>
            <person name="Pan Y."/>
            <person name="Wang J."/>
            <person name="Ma R."/>
            <person name="Yu S."/>
        </authorList>
    </citation>
    <scope>NUCLEOTIDE SEQUENCE</scope>
    <source>
        <strain evidence="2">LA-IB0</strain>
        <tissue evidence="2">Leaf</tissue>
    </source>
</reference>
<organism evidence="2 3">
    <name type="scientific">Buddleja alternifolia</name>
    <dbReference type="NCBI Taxonomy" id="168488"/>
    <lineage>
        <taxon>Eukaryota</taxon>
        <taxon>Viridiplantae</taxon>
        <taxon>Streptophyta</taxon>
        <taxon>Embryophyta</taxon>
        <taxon>Tracheophyta</taxon>
        <taxon>Spermatophyta</taxon>
        <taxon>Magnoliopsida</taxon>
        <taxon>eudicotyledons</taxon>
        <taxon>Gunneridae</taxon>
        <taxon>Pentapetalae</taxon>
        <taxon>asterids</taxon>
        <taxon>lamiids</taxon>
        <taxon>Lamiales</taxon>
        <taxon>Scrophulariaceae</taxon>
        <taxon>Buddlejeae</taxon>
        <taxon>Buddleja</taxon>
    </lineage>
</organism>
<sequence>MISLIMVPRKDHSITNSTSVEDVIAHLSDTLKNVEVQLDDHTTQITQNQETNNQILASLQSLTTMVHNLQSQIPPPNNASPSANQNPYNIESPSPHTFHIPNPPEQNILLIWSHVDKWGERIDESHKVNRVVQDVADNGFCPGYLNHLADQMMRMFPGTDIRSMPHINSKINVWKKNFETIYQLLSTLGIGWNETIKMLDGLEDAWDKQ</sequence>
<dbReference type="AlphaFoldDB" id="A0AAV6XKY1"/>
<feature type="region of interest" description="Disordered" evidence="1">
    <location>
        <begin position="71"/>
        <end position="102"/>
    </location>
</feature>
<dbReference type="PANTHER" id="PTHR46250">
    <property type="entry name" value="MYB/SANT-LIKE DNA-BINDING DOMAIN PROTEIN-RELATED"/>
    <property type="match status" value="1"/>
</dbReference>
<dbReference type="Proteomes" id="UP000826271">
    <property type="component" value="Unassembled WGS sequence"/>
</dbReference>
<accession>A0AAV6XKY1</accession>
<feature type="compositionally biased region" description="Low complexity" evidence="1">
    <location>
        <begin position="79"/>
        <end position="89"/>
    </location>
</feature>
<evidence type="ECO:0000313" key="2">
    <source>
        <dbReference type="EMBL" id="KAG8383148.1"/>
    </source>
</evidence>
<evidence type="ECO:0000313" key="3">
    <source>
        <dbReference type="Proteomes" id="UP000826271"/>
    </source>
</evidence>
<evidence type="ECO:0000256" key="1">
    <source>
        <dbReference type="SAM" id="MobiDB-lite"/>
    </source>
</evidence>
<evidence type="ECO:0008006" key="4">
    <source>
        <dbReference type="Google" id="ProtNLM"/>
    </source>
</evidence>